<comment type="function">
    <text evidence="7">Involved in the lipid remodeling steps of GPI-anchor maturation.</text>
</comment>
<dbReference type="OrthoDB" id="419770at2759"/>
<evidence type="ECO:0000313" key="9">
    <source>
        <dbReference type="Proteomes" id="UP000241769"/>
    </source>
</evidence>
<comment type="caution">
    <text evidence="8">The sequence shown here is derived from an EMBL/GenBank/DDBJ whole genome shotgun (WGS) entry which is preliminary data.</text>
</comment>
<sequence>MAQHCDNLCQQRFSEYPEGSLLHYWDVWSVHMLGYKTMRRNNFTPCQERCIQRKHYECSVKNWKDGDGEMYEYNGRVPITRITIVEEIASAFFSLASAITVTISLLMYIKVAWRKGKGDHMPITVNGHTPSNYKSLTQREQVAASKKDGFPFRWIVAGYLGLSTFAAYSATLFHIKDTPMTEKMDYYSALVALLWALYMTTLRVFWLDTMKEMLSLGTLLFLYTCYHLHYMHYIVFDYGYNMKVLVITNLTEGVLQYIWLYHSNHPNRKWLFALRTTIILGAVFEMVDFAPVFGFIDGHAFWHLIILFMQPLARWWFIRDAEFFTGDKKTH</sequence>
<dbReference type="InterPro" id="IPR007217">
    <property type="entry name" value="Per1-like"/>
</dbReference>
<proteinExistence type="inferred from homology"/>
<dbReference type="Proteomes" id="UP000241769">
    <property type="component" value="Unassembled WGS sequence"/>
</dbReference>
<evidence type="ECO:0000313" key="8">
    <source>
        <dbReference type="EMBL" id="PRP85727.1"/>
    </source>
</evidence>
<comment type="caution">
    <text evidence="7">Lacks conserved residue(s) required for the propagation of feature annotation.</text>
</comment>
<dbReference type="STRING" id="1890364.A0A2P6NP32"/>
<dbReference type="GO" id="GO:0006506">
    <property type="term" value="P:GPI anchor biosynthetic process"/>
    <property type="evidence" value="ECO:0007669"/>
    <property type="project" value="UniProtKB-KW"/>
</dbReference>
<feature type="transmembrane region" description="Helical" evidence="7">
    <location>
        <begin position="187"/>
        <end position="206"/>
    </location>
</feature>
<keyword evidence="4" id="KW-0732">Signal</keyword>
<accession>A0A2P6NP32</accession>
<evidence type="ECO:0000256" key="4">
    <source>
        <dbReference type="ARBA" id="ARBA00022729"/>
    </source>
</evidence>
<keyword evidence="9" id="KW-1185">Reference proteome</keyword>
<organism evidence="8 9">
    <name type="scientific">Planoprotostelium fungivorum</name>
    <dbReference type="NCBI Taxonomy" id="1890364"/>
    <lineage>
        <taxon>Eukaryota</taxon>
        <taxon>Amoebozoa</taxon>
        <taxon>Evosea</taxon>
        <taxon>Variosea</taxon>
        <taxon>Cavosteliida</taxon>
        <taxon>Cavosteliaceae</taxon>
        <taxon>Planoprotostelium</taxon>
    </lineage>
</organism>
<feature type="transmembrane region" description="Helical" evidence="7">
    <location>
        <begin position="213"/>
        <end position="234"/>
    </location>
</feature>
<evidence type="ECO:0000256" key="1">
    <source>
        <dbReference type="ARBA" id="ARBA00004127"/>
    </source>
</evidence>
<evidence type="ECO:0000256" key="6">
    <source>
        <dbReference type="ARBA" id="ARBA00023136"/>
    </source>
</evidence>
<keyword evidence="7" id="KW-0333">Golgi apparatus</keyword>
<feature type="transmembrane region" description="Helical" evidence="7">
    <location>
        <begin position="88"/>
        <end position="109"/>
    </location>
</feature>
<keyword evidence="3 7" id="KW-0812">Transmembrane</keyword>
<name>A0A2P6NP32_9EUKA</name>
<dbReference type="AlphaFoldDB" id="A0A2P6NP32"/>
<evidence type="ECO:0000256" key="3">
    <source>
        <dbReference type="ARBA" id="ARBA00022692"/>
    </source>
</evidence>
<comment type="subcellular location">
    <subcellularLocation>
        <location evidence="1">Endomembrane system</location>
        <topology evidence="1">Multi-pass membrane protein</topology>
    </subcellularLocation>
    <subcellularLocation>
        <location evidence="7">Golgi apparatus membrane</location>
        <topology evidence="7">Multi-pass membrane protein</topology>
    </subcellularLocation>
</comment>
<dbReference type="EMBL" id="MDYQ01000040">
    <property type="protein sequence ID" value="PRP85727.1"/>
    <property type="molecule type" value="Genomic_DNA"/>
</dbReference>
<feature type="transmembrane region" description="Helical" evidence="7">
    <location>
        <begin position="272"/>
        <end position="294"/>
    </location>
</feature>
<feature type="transmembrane region" description="Helical" evidence="7">
    <location>
        <begin position="154"/>
        <end position="175"/>
    </location>
</feature>
<keyword evidence="5 7" id="KW-1133">Transmembrane helix</keyword>
<dbReference type="Pfam" id="PF04080">
    <property type="entry name" value="Per1"/>
    <property type="match status" value="1"/>
</dbReference>
<gene>
    <name evidence="8" type="ORF">PROFUN_06321</name>
</gene>
<keyword evidence="6 7" id="KW-0472">Membrane</keyword>
<dbReference type="GO" id="GO:0005789">
    <property type="term" value="C:endoplasmic reticulum membrane"/>
    <property type="evidence" value="ECO:0007669"/>
    <property type="project" value="TreeGrafter"/>
</dbReference>
<evidence type="ECO:0000256" key="5">
    <source>
        <dbReference type="ARBA" id="ARBA00022989"/>
    </source>
</evidence>
<dbReference type="GO" id="GO:0016788">
    <property type="term" value="F:hydrolase activity, acting on ester bonds"/>
    <property type="evidence" value="ECO:0007669"/>
    <property type="project" value="TreeGrafter"/>
</dbReference>
<dbReference type="GO" id="GO:0000139">
    <property type="term" value="C:Golgi membrane"/>
    <property type="evidence" value="ECO:0007669"/>
    <property type="project" value="UniProtKB-SubCell"/>
</dbReference>
<dbReference type="PANTHER" id="PTHR13148">
    <property type="entry name" value="PER1-RELATED"/>
    <property type="match status" value="1"/>
</dbReference>
<reference evidence="8 9" key="1">
    <citation type="journal article" date="2018" name="Genome Biol. Evol.">
        <title>Multiple Roots of Fruiting Body Formation in Amoebozoa.</title>
        <authorList>
            <person name="Hillmann F."/>
            <person name="Forbes G."/>
            <person name="Novohradska S."/>
            <person name="Ferling I."/>
            <person name="Riege K."/>
            <person name="Groth M."/>
            <person name="Westermann M."/>
            <person name="Marz M."/>
            <person name="Spaller T."/>
            <person name="Winckler T."/>
            <person name="Schaap P."/>
            <person name="Glockner G."/>
        </authorList>
    </citation>
    <scope>NUCLEOTIDE SEQUENCE [LARGE SCALE GENOMIC DNA]</scope>
    <source>
        <strain evidence="8 9">Jena</strain>
    </source>
</reference>
<keyword evidence="2 7" id="KW-0337">GPI-anchor biosynthesis</keyword>
<feature type="transmembrane region" description="Helical" evidence="7">
    <location>
        <begin position="300"/>
        <end position="318"/>
    </location>
</feature>
<dbReference type="PANTHER" id="PTHR13148:SF0">
    <property type="entry name" value="POST-GPI ATTACHMENT TO PROTEINS FACTOR 3"/>
    <property type="match status" value="1"/>
</dbReference>
<protein>
    <recommendedName>
        <fullName evidence="7">Post-GPI attachment to proteins factor 3</fullName>
    </recommendedName>
</protein>
<evidence type="ECO:0000256" key="7">
    <source>
        <dbReference type="RuleBase" id="RU365066"/>
    </source>
</evidence>
<evidence type="ECO:0000256" key="2">
    <source>
        <dbReference type="ARBA" id="ARBA00022502"/>
    </source>
</evidence>
<comment type="similarity">
    <text evidence="7">Belongs to the PGAP3 family.</text>
</comment>
<dbReference type="InParanoid" id="A0A2P6NP32"/>